<dbReference type="Gene3D" id="1.25.40.10">
    <property type="entry name" value="Tetratricopeptide repeat domain"/>
    <property type="match status" value="1"/>
</dbReference>
<gene>
    <name evidence="3" type="ORF">POL67_14505</name>
</gene>
<evidence type="ECO:0000313" key="3">
    <source>
        <dbReference type="EMBL" id="MDC0742563.1"/>
    </source>
</evidence>
<reference evidence="3 4" key="1">
    <citation type="submission" date="2022-11" db="EMBL/GenBank/DDBJ databases">
        <title>Minimal conservation of predation-associated metabolite biosynthetic gene clusters underscores biosynthetic potential of Myxococcota including descriptions for ten novel species: Archangium lansinium sp. nov., Myxococcus landrumus sp. nov., Nannocystis bai.</title>
        <authorList>
            <person name="Ahearne A."/>
            <person name="Stevens C."/>
            <person name="Dowd S."/>
        </authorList>
    </citation>
    <scope>NUCLEOTIDE SEQUENCE [LARGE SCALE GENOMIC DNA]</scope>
    <source>
        <strain evidence="3 4">RJM3</strain>
    </source>
</reference>
<dbReference type="InterPro" id="IPR019734">
    <property type="entry name" value="TPR_rpt"/>
</dbReference>
<dbReference type="Proteomes" id="UP001221411">
    <property type="component" value="Unassembled WGS sequence"/>
</dbReference>
<dbReference type="RefSeq" id="WP_271917944.1">
    <property type="nucleotide sequence ID" value="NZ_JAQNDO010000001.1"/>
</dbReference>
<keyword evidence="4" id="KW-1185">Reference proteome</keyword>
<dbReference type="EMBL" id="JAQNDO010000001">
    <property type="protein sequence ID" value="MDC0742563.1"/>
    <property type="molecule type" value="Genomic_DNA"/>
</dbReference>
<evidence type="ECO:0000256" key="1">
    <source>
        <dbReference type="PROSITE-ProRule" id="PRU00339"/>
    </source>
</evidence>
<evidence type="ECO:0008006" key="5">
    <source>
        <dbReference type="Google" id="ProtNLM"/>
    </source>
</evidence>
<organism evidence="3 4">
    <name type="scientific">Polyangium mundeleinium</name>
    <dbReference type="NCBI Taxonomy" id="2995306"/>
    <lineage>
        <taxon>Bacteria</taxon>
        <taxon>Pseudomonadati</taxon>
        <taxon>Myxococcota</taxon>
        <taxon>Polyangia</taxon>
        <taxon>Polyangiales</taxon>
        <taxon>Polyangiaceae</taxon>
        <taxon>Polyangium</taxon>
    </lineage>
</organism>
<name>A0ABT5EMZ4_9BACT</name>
<keyword evidence="2" id="KW-0812">Transmembrane</keyword>
<proteinExistence type="predicted"/>
<keyword evidence="1" id="KW-0802">TPR repeat</keyword>
<keyword evidence="2" id="KW-1133">Transmembrane helix</keyword>
<sequence length="346" mass="35746">MEGTSARERGSAALGAGWLLVVGLFASSGAAQPAQESEEQKKNIARGYVISGDEAFEQGDMARALDRYERAERLIPAPTVRLRIARVLAKQGKLVEARVKYKAAATADVASDAPDVFFKAVVEAQKELAALEPRIPSVQIDAPSGAGGATIDKTILEDSALGAPIPVNPGPHTIELPCCGIQTTSPKEGERVRLTFTVRPTEAPASSAAGPSVRLIAGLSTLGVGVVSLGVGFVGVGMVQAANSDPTFEKARSLYGVQDNVCDLAAGSEPLVPGVNREGVLDACNRGDTGRLLQLVFFPVAGLVTGVGIYLLATSGRGDKKPASSRVEVLPTVGKGYGGLLVQGSF</sequence>
<evidence type="ECO:0000313" key="4">
    <source>
        <dbReference type="Proteomes" id="UP001221411"/>
    </source>
</evidence>
<dbReference type="InterPro" id="IPR011990">
    <property type="entry name" value="TPR-like_helical_dom_sf"/>
</dbReference>
<feature type="transmembrane region" description="Helical" evidence="2">
    <location>
        <begin position="292"/>
        <end position="313"/>
    </location>
</feature>
<dbReference type="SUPFAM" id="SSF48452">
    <property type="entry name" value="TPR-like"/>
    <property type="match status" value="1"/>
</dbReference>
<feature type="repeat" description="TPR" evidence="1">
    <location>
        <begin position="45"/>
        <end position="78"/>
    </location>
</feature>
<accession>A0ABT5EMZ4</accession>
<protein>
    <recommendedName>
        <fullName evidence="5">Tetratricopeptide repeat protein</fullName>
    </recommendedName>
</protein>
<comment type="caution">
    <text evidence="3">The sequence shown here is derived from an EMBL/GenBank/DDBJ whole genome shotgun (WGS) entry which is preliminary data.</text>
</comment>
<evidence type="ECO:0000256" key="2">
    <source>
        <dbReference type="SAM" id="Phobius"/>
    </source>
</evidence>
<dbReference type="PROSITE" id="PS50005">
    <property type="entry name" value="TPR"/>
    <property type="match status" value="1"/>
</dbReference>
<keyword evidence="2" id="KW-0472">Membrane</keyword>